<comment type="caution">
    <text evidence="8">The sequence shown here is derived from an EMBL/GenBank/DDBJ whole genome shotgun (WGS) entry which is preliminary data.</text>
</comment>
<keyword evidence="2 3" id="KW-0040">ANK repeat</keyword>
<evidence type="ECO:0000256" key="2">
    <source>
        <dbReference type="ARBA" id="ARBA00023043"/>
    </source>
</evidence>
<dbReference type="OrthoDB" id="6133115at2759"/>
<keyword evidence="8" id="KW-0675">Receptor</keyword>
<dbReference type="SUPFAM" id="SSF52768">
    <property type="entry name" value="Arginase/deacetylase"/>
    <property type="match status" value="1"/>
</dbReference>
<sequence>MEEDMPRLPEEPEDAGGEEERREVDFEIDPTQALEETAENMDVSLAEPGEEVEEAEPAEDLQLPAESMAQLEMYKAMMEQELFRQNGSNSDNEDESYQPQEEDEDDGMGIPSFFHRQFRRVNQRRLKQEGWRLVYGLLSYTPEDPVGAAHLSRIQELMVRRMQGFLFMSSSTPALHPNRRALQDAHKNPPTRVPAKARTSEPLPAMCSIGKTQSLQTTFKGGNRLQGIYFQVDVLDDINLVSLTGSFADAGQVYVHVRAGSIGEQLGGNWSLVKNMQISTGGQHLVPIGQVLTRGSYTLHVACSSSIIYSDALSISEVLAQDDNLIIYNGWGTADCDVIPPDRDYSGCPCRSWNGIIEYRCEVESVYRDQHLRRLVAAMHRDTVFADVEIQCGNQSFPAHRLVLASASPVFAKTDVFLEKRDPDDAYDALVPGRADVPPEVVAKALRYMYTGEVADDVDIESLGFAHKYDITGMMQPVSSKILKNLSPDNVSATVRSLRPYKRAYSDLDTENGLSELHARVRQRDSACDVLLSFACRGERSKIDRSVLGWTLKATANVAVRWLLRTARPQKDVGSRGARPEALLYLDGLQRTVLHLALLRWRADLVKLLLSYEDDPRFAELALRPYQAGGDKDKDQVPCLHLALSGIQLEHAAASSLQCLQLLLELPLPLVQQVDNTGRNALHVACSFGSADAVQMLLAKGIEAGLQDDHGLLPLHYAIDSRSVPCVQAVLQASDQSLFPNELNPFYRCIERQAWEVALLLHKRNWNMGDEAEIDRIFCFAKERGLDKEWEFVCEKGLEGASAMEEVVWNAEVFKEPGTVLVTHPLCTNHRAIPKEADDPEVRLALISRIPENPHRLEVLCGPNGVLRADHFRDLRWIPEASQAALVDVLRVHEFWYVKKLMDKVEEDEISLVRDELGIAQTKLSDALLALQQEWDDRKILESQLAERDDDIRLLRLDLRAEMVQMVVVKDELAKAKRTLKQELEDRMGLESRLKHAELAVEEELARRKSLENLLNERKDGIVPCLSSPSCGSSTLQRVKDIDVIPKPAKRRRSRVVSSSSESSGRRRAGKEVKHQLEQKALSLELATTRAKLADTELALQEELQHRRSLVMECTKLEEKLSMEEARRTSIEADSEETRKRADELATRLQASVSDLAKEREQKQLAEKKLVDIQLQKRSASHGACWQYEMDGYWHPFSPEGNEQMQQAYLAYCEDPQNSRCASIVAGGVERIVDFLEMKQTNAGTRKTRPIHINTGAPVKWESAPADLLRQRDDLRSFYVEVKDASLLEVFSRLLWSTGHAWDVSTGCSHMKTATVKSVHRIENYQLWQRYQARLHTMREDQAKYNLHIIPAALDLDGREAVMADSQHRLDCGAPLACEVDEKILLHGTSWSNADSIVMHGFDHRTLIIARVALGDAYYVHQEFVIFDREQAYPAFVVQYLPCNSEEPRQHLRAAKGYDSRHLPVDAGDTKVSEESWLAASRAAGAVLEAVDQVCNETARNAFCCVRPPGHHLGPAGAVDKQVLPTLATTCLDPPDLSSVELLSLILRQKQALRSQS</sequence>
<dbReference type="InterPro" id="IPR011333">
    <property type="entry name" value="SKP1/BTB/POZ_sf"/>
</dbReference>
<organism evidence="8 9">
    <name type="scientific">Symbiodinium microadriaticum</name>
    <name type="common">Dinoflagellate</name>
    <name type="synonym">Zooxanthella microadriatica</name>
    <dbReference type="NCBI Taxonomy" id="2951"/>
    <lineage>
        <taxon>Eukaryota</taxon>
        <taxon>Sar</taxon>
        <taxon>Alveolata</taxon>
        <taxon>Dinophyceae</taxon>
        <taxon>Suessiales</taxon>
        <taxon>Symbiodiniaceae</taxon>
        <taxon>Symbiodinium</taxon>
    </lineage>
</organism>
<keyword evidence="9" id="KW-1185">Reference proteome</keyword>
<feature type="compositionally biased region" description="Acidic residues" evidence="5">
    <location>
        <begin position="91"/>
        <end position="107"/>
    </location>
</feature>
<dbReference type="PANTHER" id="PTHR24198:SF165">
    <property type="entry name" value="ANKYRIN REPEAT-CONTAINING PROTEIN-RELATED"/>
    <property type="match status" value="1"/>
</dbReference>
<keyword evidence="4" id="KW-0175">Coiled coil</keyword>
<dbReference type="PROSITE" id="PS50097">
    <property type="entry name" value="BTB"/>
    <property type="match status" value="1"/>
</dbReference>
<feature type="region of interest" description="Disordered" evidence="5">
    <location>
        <begin position="1031"/>
        <end position="1075"/>
    </location>
</feature>
<dbReference type="SMART" id="SM00225">
    <property type="entry name" value="BTB"/>
    <property type="match status" value="1"/>
</dbReference>
<dbReference type="Pfam" id="PF00850">
    <property type="entry name" value="Hist_deacetyl"/>
    <property type="match status" value="1"/>
</dbReference>
<dbReference type="Gene3D" id="1.25.40.20">
    <property type="entry name" value="Ankyrin repeat-containing domain"/>
    <property type="match status" value="1"/>
</dbReference>
<evidence type="ECO:0000259" key="7">
    <source>
        <dbReference type="PROSITE" id="PS50918"/>
    </source>
</evidence>
<feature type="coiled-coil region" evidence="4">
    <location>
        <begin position="1114"/>
        <end position="1176"/>
    </location>
</feature>
<dbReference type="PROSITE" id="PS50297">
    <property type="entry name" value="ANK_REP_REGION"/>
    <property type="match status" value="1"/>
</dbReference>
<feature type="repeat" description="ANK" evidence="3">
    <location>
        <begin position="677"/>
        <end position="709"/>
    </location>
</feature>
<feature type="coiled-coil region" evidence="4">
    <location>
        <begin position="966"/>
        <end position="1014"/>
    </location>
</feature>
<dbReference type="Pfam" id="PF12796">
    <property type="entry name" value="Ank_2"/>
    <property type="match status" value="1"/>
</dbReference>
<dbReference type="PROSITE" id="PS50088">
    <property type="entry name" value="ANK_REPEAT"/>
    <property type="match status" value="1"/>
</dbReference>
<feature type="region of interest" description="Disordered" evidence="5">
    <location>
        <begin position="86"/>
        <end position="107"/>
    </location>
</feature>
<dbReference type="SUPFAM" id="SSF48403">
    <property type="entry name" value="Ankyrin repeat"/>
    <property type="match status" value="1"/>
</dbReference>
<keyword evidence="8" id="KW-0808">Transferase</keyword>
<dbReference type="Gene3D" id="3.40.800.20">
    <property type="entry name" value="Histone deacetylase domain"/>
    <property type="match status" value="1"/>
</dbReference>
<evidence type="ECO:0000259" key="6">
    <source>
        <dbReference type="PROSITE" id="PS50097"/>
    </source>
</evidence>
<dbReference type="SUPFAM" id="SSF117839">
    <property type="entry name" value="WWE domain"/>
    <property type="match status" value="1"/>
</dbReference>
<evidence type="ECO:0000256" key="3">
    <source>
        <dbReference type="PROSITE-ProRule" id="PRU00023"/>
    </source>
</evidence>
<evidence type="ECO:0000313" key="8">
    <source>
        <dbReference type="EMBL" id="OLQ03762.1"/>
    </source>
</evidence>
<dbReference type="InterPro" id="IPR002110">
    <property type="entry name" value="Ankyrin_rpt"/>
</dbReference>
<dbReference type="Pfam" id="PF00651">
    <property type="entry name" value="BTB"/>
    <property type="match status" value="1"/>
</dbReference>
<dbReference type="CDD" id="cd18186">
    <property type="entry name" value="BTB_POZ_ZBTB_KLHL-like"/>
    <property type="match status" value="1"/>
</dbReference>
<dbReference type="Gene3D" id="3.30.720.50">
    <property type="match status" value="1"/>
</dbReference>
<dbReference type="PROSITE" id="PS50918">
    <property type="entry name" value="WWE"/>
    <property type="match status" value="1"/>
</dbReference>
<dbReference type="GO" id="GO:0016301">
    <property type="term" value="F:kinase activity"/>
    <property type="evidence" value="ECO:0007669"/>
    <property type="project" value="UniProtKB-KW"/>
</dbReference>
<dbReference type="SUPFAM" id="SSF56399">
    <property type="entry name" value="ADP-ribosylation"/>
    <property type="match status" value="1"/>
</dbReference>
<dbReference type="Gene3D" id="3.30.710.10">
    <property type="entry name" value="Potassium Channel Kv1.1, Chain A"/>
    <property type="match status" value="1"/>
</dbReference>
<feature type="compositionally biased region" description="Basic and acidic residues" evidence="5">
    <location>
        <begin position="1"/>
        <end position="10"/>
    </location>
</feature>
<dbReference type="Pfam" id="PF02825">
    <property type="entry name" value="WWE"/>
    <property type="match status" value="1"/>
</dbReference>
<reference evidence="8 9" key="1">
    <citation type="submission" date="2016-02" db="EMBL/GenBank/DDBJ databases">
        <title>Genome analysis of coral dinoflagellate symbionts highlights evolutionary adaptations to a symbiotic lifestyle.</title>
        <authorList>
            <person name="Aranda M."/>
            <person name="Li Y."/>
            <person name="Liew Y.J."/>
            <person name="Baumgarten S."/>
            <person name="Simakov O."/>
            <person name="Wilson M."/>
            <person name="Piel J."/>
            <person name="Ashoor H."/>
            <person name="Bougouffa S."/>
            <person name="Bajic V.B."/>
            <person name="Ryu T."/>
            <person name="Ravasi T."/>
            <person name="Bayer T."/>
            <person name="Micklem G."/>
            <person name="Kim H."/>
            <person name="Bhak J."/>
            <person name="Lajeunesse T.C."/>
            <person name="Voolstra C.R."/>
        </authorList>
    </citation>
    <scope>NUCLEOTIDE SEQUENCE [LARGE SCALE GENOMIC DNA]</scope>
    <source>
        <strain evidence="8 9">CCMP2467</strain>
    </source>
</reference>
<dbReference type="InterPro" id="IPR037138">
    <property type="entry name" value="His_deacetylse_dom_sf"/>
</dbReference>
<evidence type="ECO:0000256" key="5">
    <source>
        <dbReference type="SAM" id="MobiDB-lite"/>
    </source>
</evidence>
<dbReference type="InterPro" id="IPR023801">
    <property type="entry name" value="His_deacetylse_dom"/>
</dbReference>
<evidence type="ECO:0000313" key="9">
    <source>
        <dbReference type="Proteomes" id="UP000186817"/>
    </source>
</evidence>
<dbReference type="InterPro" id="IPR037197">
    <property type="entry name" value="WWE_dom_sf"/>
</dbReference>
<dbReference type="Gene3D" id="3.90.228.10">
    <property type="match status" value="1"/>
</dbReference>
<evidence type="ECO:0000256" key="1">
    <source>
        <dbReference type="ARBA" id="ARBA00022737"/>
    </source>
</evidence>
<dbReference type="PANTHER" id="PTHR24198">
    <property type="entry name" value="ANKYRIN REPEAT AND PROTEIN KINASE DOMAIN-CONTAINING PROTEIN"/>
    <property type="match status" value="1"/>
</dbReference>
<keyword evidence="1" id="KW-0677">Repeat</keyword>
<dbReference type="InterPro" id="IPR023696">
    <property type="entry name" value="Ureohydrolase_dom_sf"/>
</dbReference>
<dbReference type="InterPro" id="IPR004170">
    <property type="entry name" value="WWE_dom"/>
</dbReference>
<evidence type="ECO:0000256" key="4">
    <source>
        <dbReference type="SAM" id="Coils"/>
    </source>
</evidence>
<feature type="domain" description="WWE" evidence="7">
    <location>
        <begin position="1172"/>
        <end position="1253"/>
    </location>
</feature>
<gene>
    <name evidence="8" type="primary">Ripk4</name>
    <name evidence="8" type="ORF">AK812_SmicGene13283</name>
</gene>
<proteinExistence type="predicted"/>
<dbReference type="InterPro" id="IPR000210">
    <property type="entry name" value="BTB/POZ_dom"/>
</dbReference>
<feature type="compositionally biased region" description="Acidic residues" evidence="5">
    <location>
        <begin position="48"/>
        <end position="59"/>
    </location>
</feature>
<accession>A0A1Q9E8M1</accession>
<name>A0A1Q9E8M1_SYMMI</name>
<dbReference type="InterPro" id="IPR036770">
    <property type="entry name" value="Ankyrin_rpt-contain_sf"/>
</dbReference>
<dbReference type="SUPFAM" id="SSF54695">
    <property type="entry name" value="POZ domain"/>
    <property type="match status" value="1"/>
</dbReference>
<keyword evidence="8" id="KW-0418">Kinase</keyword>
<dbReference type="SMART" id="SM00248">
    <property type="entry name" value="ANK"/>
    <property type="match status" value="4"/>
</dbReference>
<feature type="domain" description="BTB" evidence="6">
    <location>
        <begin position="386"/>
        <end position="458"/>
    </location>
</feature>
<feature type="region of interest" description="Disordered" evidence="5">
    <location>
        <begin position="1"/>
        <end position="62"/>
    </location>
</feature>
<dbReference type="EMBL" id="LSRX01000228">
    <property type="protein sequence ID" value="OLQ03762.1"/>
    <property type="molecule type" value="Genomic_DNA"/>
</dbReference>
<dbReference type="Proteomes" id="UP000186817">
    <property type="component" value="Unassembled WGS sequence"/>
</dbReference>
<protein>
    <submittedName>
        <fullName evidence="8">Receptor-interacting serine/threonine-protein kinase 4</fullName>
    </submittedName>
</protein>